<dbReference type="GeneID" id="128202183"/>
<reference evidence="2" key="1">
    <citation type="submission" date="2025-08" db="UniProtKB">
        <authorList>
            <consortium name="RefSeq"/>
        </authorList>
    </citation>
    <scope>IDENTIFICATION</scope>
    <source>
        <tissue evidence="2">Whole larvae</tissue>
    </source>
</reference>
<sequence length="419" mass="48470">MPYTRNRKYKRNRRSLHSVKQKQLIATRLMEISLKVERHIYNNRPISTANAITYMEEVCSYKAHCLNDPRCLQVIEKLKRSMNAIITEAENFHNLNVNKYEINEVYFNNNQGYISPVYSIVDNDEMETIVVLQNNIDTIKDMPDENIHKNDMIILHSVTDQDGNVQNNSRQISNELNFIDDNIQKQLSILSIKEIEDPTLTNVNSNNEMCSQSIIPDNFKDVNDITDIKNTEIKEQDKTLIIHGSHNNVTLKSRSKVITDFTTKAIIYNVPQNEIAHTATNIKTAIKTTNVEKKKTIKRNKAKINVTRNINKSVNSKKGKKVEGNFTKPVKKVVSLANEIPTKSVVKTNEPEILKQLNPDEYLAQIHNKTVENNLSWLENIRYVRQVGADETDPKLTYLNESFWNDYTLPNGWSDQEFF</sequence>
<proteinExistence type="predicted"/>
<evidence type="ECO:0000313" key="2">
    <source>
        <dbReference type="RefSeq" id="XP_052757479.1"/>
    </source>
</evidence>
<name>A0ABM3N1P5_GALME</name>
<dbReference type="Proteomes" id="UP001652740">
    <property type="component" value="Unplaced"/>
</dbReference>
<organism evidence="1 2">
    <name type="scientific">Galleria mellonella</name>
    <name type="common">Greater wax moth</name>
    <dbReference type="NCBI Taxonomy" id="7137"/>
    <lineage>
        <taxon>Eukaryota</taxon>
        <taxon>Metazoa</taxon>
        <taxon>Ecdysozoa</taxon>
        <taxon>Arthropoda</taxon>
        <taxon>Hexapoda</taxon>
        <taxon>Insecta</taxon>
        <taxon>Pterygota</taxon>
        <taxon>Neoptera</taxon>
        <taxon>Endopterygota</taxon>
        <taxon>Lepidoptera</taxon>
        <taxon>Glossata</taxon>
        <taxon>Ditrysia</taxon>
        <taxon>Pyraloidea</taxon>
        <taxon>Pyralidae</taxon>
        <taxon>Galleriinae</taxon>
        <taxon>Galleria</taxon>
    </lineage>
</organism>
<gene>
    <name evidence="2" type="primary">LOC128202183</name>
</gene>
<protein>
    <submittedName>
        <fullName evidence="2">Uncharacterized protein LOC128202183 isoform X1</fullName>
    </submittedName>
</protein>
<keyword evidence="1" id="KW-1185">Reference proteome</keyword>
<accession>A0ABM3N1P5</accession>
<dbReference type="RefSeq" id="XP_052757479.1">
    <property type="nucleotide sequence ID" value="XM_052901519.1"/>
</dbReference>
<evidence type="ECO:0000313" key="1">
    <source>
        <dbReference type="Proteomes" id="UP001652740"/>
    </source>
</evidence>